<dbReference type="KEGG" id="agi:FSB73_10945"/>
<sequence length="402" mass="45295">MKINILGAWLISGILAFLSLSSCKNDGFAVPLENSTVPPGMITNVNIENRKGGAIITYALPDDQDLLYVKANYVLQNGNKMEAKASYYNNSLTIEGYSDTLEHNVTLYAVNRSEVASDSVVVKIKPLRSSIWDVFKSLKATAAFGGVRIDALNSERSDVAILIMEKDQYGEWQISPNSIYTSTDTIGYTYRGLDTNEHKFAITIRDRWLNYTDTLFTDIKPLYETAIPKSQYSGIHLPGDAPWNTKTTMDGMWDGDILNWPKVYQTQAADLNPAMITINIGSKVKLSRVVIWDYPEYYNGRTYYYLGNLKDFEIYGWPSSTPPTDASLDNWVLLGHYHATKPSGLPFGEQNDEDYQTAYNGFNWDIDISAPKVQYIRIRSIKNWGGTTYMGIAELQVYGDPR</sequence>
<evidence type="ECO:0000259" key="1">
    <source>
        <dbReference type="Pfam" id="PF16323"/>
    </source>
</evidence>
<feature type="domain" description="DUF5000" evidence="2">
    <location>
        <begin position="253"/>
        <end position="399"/>
    </location>
</feature>
<organism evidence="4 5">
    <name type="scientific">Arachidicoccus ginsenosidivorans</name>
    <dbReference type="NCBI Taxonomy" id="496057"/>
    <lineage>
        <taxon>Bacteria</taxon>
        <taxon>Pseudomonadati</taxon>
        <taxon>Bacteroidota</taxon>
        <taxon>Chitinophagia</taxon>
        <taxon>Chitinophagales</taxon>
        <taxon>Chitinophagaceae</taxon>
        <taxon>Arachidicoccus</taxon>
    </lineage>
</organism>
<keyword evidence="5" id="KW-1185">Reference proteome</keyword>
<name>A0A5B8VMD1_9BACT</name>
<gene>
    <name evidence="4" type="ORF">FSB73_10945</name>
</gene>
<protein>
    <submittedName>
        <fullName evidence="4">DUF4959 domain-containing protein</fullName>
    </submittedName>
</protein>
<dbReference type="SUPFAM" id="SSF49785">
    <property type="entry name" value="Galactose-binding domain-like"/>
    <property type="match status" value="1"/>
</dbReference>
<dbReference type="PROSITE" id="PS51257">
    <property type="entry name" value="PROKAR_LIPOPROTEIN"/>
    <property type="match status" value="1"/>
</dbReference>
<proteinExistence type="predicted"/>
<dbReference type="InterPro" id="IPR008979">
    <property type="entry name" value="Galactose-bd-like_sf"/>
</dbReference>
<dbReference type="Gene3D" id="2.60.120.260">
    <property type="entry name" value="Galactose-binding domain-like"/>
    <property type="match status" value="1"/>
</dbReference>
<dbReference type="RefSeq" id="WP_146781828.1">
    <property type="nucleotide sequence ID" value="NZ_CP042434.1"/>
</dbReference>
<dbReference type="Pfam" id="PF16323">
    <property type="entry name" value="DUF4959"/>
    <property type="match status" value="1"/>
</dbReference>
<dbReference type="Proteomes" id="UP000321291">
    <property type="component" value="Chromosome"/>
</dbReference>
<dbReference type="InterPro" id="IPR033431">
    <property type="entry name" value="DUF5126"/>
</dbReference>
<reference evidence="4 5" key="1">
    <citation type="journal article" date="2017" name="Int. J. Syst. Evol. Microbiol.">
        <title>Arachidicoccus ginsenosidivorans sp. nov., with ginsenoside-converting activity isolated from ginseng cultivating soil.</title>
        <authorList>
            <person name="Siddiqi M.Z."/>
            <person name="Aslam Z."/>
            <person name="Im W.T."/>
        </authorList>
    </citation>
    <scope>NUCLEOTIDE SEQUENCE [LARGE SCALE GENOMIC DNA]</scope>
    <source>
        <strain evidence="4 5">Gsoil 809</strain>
    </source>
</reference>
<dbReference type="Pfam" id="PF17166">
    <property type="entry name" value="DUF5126"/>
    <property type="match status" value="1"/>
</dbReference>
<dbReference type="EMBL" id="CP042434">
    <property type="protein sequence ID" value="QEC72112.1"/>
    <property type="molecule type" value="Genomic_DNA"/>
</dbReference>
<dbReference type="Pfam" id="PF16391">
    <property type="entry name" value="DUF5000"/>
    <property type="match status" value="1"/>
</dbReference>
<feature type="domain" description="DUF5126" evidence="3">
    <location>
        <begin position="129"/>
        <end position="230"/>
    </location>
</feature>
<evidence type="ECO:0000259" key="2">
    <source>
        <dbReference type="Pfam" id="PF16391"/>
    </source>
</evidence>
<evidence type="ECO:0000313" key="5">
    <source>
        <dbReference type="Proteomes" id="UP000321291"/>
    </source>
</evidence>
<evidence type="ECO:0000259" key="3">
    <source>
        <dbReference type="Pfam" id="PF17166"/>
    </source>
</evidence>
<dbReference type="AlphaFoldDB" id="A0A5B8VMD1"/>
<accession>A0A5B8VMD1</accession>
<evidence type="ECO:0000313" key="4">
    <source>
        <dbReference type="EMBL" id="QEC72112.1"/>
    </source>
</evidence>
<feature type="domain" description="DUF4959" evidence="1">
    <location>
        <begin position="22"/>
        <end position="126"/>
    </location>
</feature>
<dbReference type="InterPro" id="IPR032164">
    <property type="entry name" value="DUF5000"/>
</dbReference>
<dbReference type="InterPro" id="IPR032527">
    <property type="entry name" value="DUF4959"/>
</dbReference>
<dbReference type="OrthoDB" id="621114at2"/>